<keyword evidence="4" id="KW-0106">Calcium</keyword>
<dbReference type="GO" id="GO:0004065">
    <property type="term" value="F:arylsulfatase activity"/>
    <property type="evidence" value="ECO:0007669"/>
    <property type="project" value="UniProtKB-EC"/>
</dbReference>
<dbReference type="InterPro" id="IPR050738">
    <property type="entry name" value="Sulfatase"/>
</dbReference>
<dbReference type="AlphaFoldDB" id="A0A645AP67"/>
<dbReference type="PROSITE" id="PS00523">
    <property type="entry name" value="SULFATASE_1"/>
    <property type="match status" value="1"/>
</dbReference>
<accession>A0A645AP67</accession>
<dbReference type="InterPro" id="IPR000917">
    <property type="entry name" value="Sulfatase_N"/>
</dbReference>
<sequence length="463" mass="52700">MSNCPNVVLFLSDDHAAWACGCYGNPDVHTPSLDYLADNGVQMLNAFTPTPVCSPARACLMTGRLASQHGVHDYIGTTDSFDVDYNWMQHETLLPQLFQQAGYETILIGKWHLGQERTAKQGFDQAFAIGPDYPIRHQGRRTWYRNDEPVIKDGLISSIITEEALDYLAHRTSEKPFLLVIGHYATHSPWSGHPRPLVEYYRKKHIEQPEPTTQYPFGMLVNEACDHTREDAVEALCQYYAGVTEIDTSVGAILQELRNQNLDESTLVVYTSDHGLNCGQHGLWGKGNATFPLNMVEQSIRIPLIFHAPNRLLSKQQRTEFVDHTDVFATILELAGIPDTEKKNRNSPGTSFCALLNNTHPRPAGRQHQFCEYGPVRMMRTHRHKLMLFPRTEENLFFDLAQDPLEQVNLYGNAEYQLIIDEMNQAIRAHFSTFSVESNDGVKASLPQYNPHVAWDYYKEYQL</sequence>
<feature type="domain" description="Sulfatase N-terminal" evidence="5">
    <location>
        <begin position="5"/>
        <end position="337"/>
    </location>
</feature>
<gene>
    <name evidence="6" type="ORF">SDC9_101742</name>
</gene>
<reference evidence="6" key="1">
    <citation type="submission" date="2019-08" db="EMBL/GenBank/DDBJ databases">
        <authorList>
            <person name="Kucharzyk K."/>
            <person name="Murdoch R.W."/>
            <person name="Higgins S."/>
            <person name="Loffler F."/>
        </authorList>
    </citation>
    <scope>NUCLEOTIDE SEQUENCE</scope>
</reference>
<organism evidence="6">
    <name type="scientific">bioreactor metagenome</name>
    <dbReference type="NCBI Taxonomy" id="1076179"/>
    <lineage>
        <taxon>unclassified sequences</taxon>
        <taxon>metagenomes</taxon>
        <taxon>ecological metagenomes</taxon>
    </lineage>
</organism>
<dbReference type="GO" id="GO:0046872">
    <property type="term" value="F:metal ion binding"/>
    <property type="evidence" value="ECO:0007669"/>
    <property type="project" value="UniProtKB-KW"/>
</dbReference>
<dbReference type="PANTHER" id="PTHR42693:SF33">
    <property type="entry name" value="ARYLSULFATASE"/>
    <property type="match status" value="1"/>
</dbReference>
<dbReference type="Gene3D" id="3.40.720.10">
    <property type="entry name" value="Alkaline Phosphatase, subunit A"/>
    <property type="match status" value="1"/>
</dbReference>
<evidence type="ECO:0000256" key="3">
    <source>
        <dbReference type="ARBA" id="ARBA00022801"/>
    </source>
</evidence>
<name>A0A645AP67_9ZZZZ</name>
<dbReference type="EC" id="3.1.6.1" evidence="6"/>
<proteinExistence type="inferred from homology"/>
<dbReference type="PANTHER" id="PTHR42693">
    <property type="entry name" value="ARYLSULFATASE FAMILY MEMBER"/>
    <property type="match status" value="1"/>
</dbReference>
<dbReference type="EMBL" id="VSSQ01015045">
    <property type="protein sequence ID" value="MPM54959.1"/>
    <property type="molecule type" value="Genomic_DNA"/>
</dbReference>
<comment type="caution">
    <text evidence="6">The sequence shown here is derived from an EMBL/GenBank/DDBJ whole genome shotgun (WGS) entry which is preliminary data.</text>
</comment>
<keyword evidence="3 6" id="KW-0378">Hydrolase</keyword>
<evidence type="ECO:0000313" key="6">
    <source>
        <dbReference type="EMBL" id="MPM54959.1"/>
    </source>
</evidence>
<evidence type="ECO:0000256" key="2">
    <source>
        <dbReference type="ARBA" id="ARBA00022723"/>
    </source>
</evidence>
<dbReference type="InterPro" id="IPR017850">
    <property type="entry name" value="Alkaline_phosphatase_core_sf"/>
</dbReference>
<protein>
    <submittedName>
        <fullName evidence="6">Arylsulfatase</fullName>
        <ecNumber evidence="6">3.1.6.1</ecNumber>
    </submittedName>
</protein>
<dbReference type="PROSITE" id="PS00149">
    <property type="entry name" value="SULFATASE_2"/>
    <property type="match status" value="1"/>
</dbReference>
<keyword evidence="2" id="KW-0479">Metal-binding</keyword>
<evidence type="ECO:0000259" key="5">
    <source>
        <dbReference type="Pfam" id="PF00884"/>
    </source>
</evidence>
<dbReference type="Pfam" id="PF00884">
    <property type="entry name" value="Sulfatase"/>
    <property type="match status" value="1"/>
</dbReference>
<evidence type="ECO:0000256" key="1">
    <source>
        <dbReference type="ARBA" id="ARBA00008779"/>
    </source>
</evidence>
<comment type="similarity">
    <text evidence="1">Belongs to the sulfatase family.</text>
</comment>
<evidence type="ECO:0000256" key="4">
    <source>
        <dbReference type="ARBA" id="ARBA00022837"/>
    </source>
</evidence>
<dbReference type="InterPro" id="IPR024607">
    <property type="entry name" value="Sulfatase_CS"/>
</dbReference>
<dbReference type="SUPFAM" id="SSF53649">
    <property type="entry name" value="Alkaline phosphatase-like"/>
    <property type="match status" value="1"/>
</dbReference>